<keyword evidence="3" id="KW-1185">Reference proteome</keyword>
<dbReference type="PANTHER" id="PTHR38595">
    <property type="entry name" value="CYTOPLASMIC PROTEIN-RELATED"/>
    <property type="match status" value="1"/>
</dbReference>
<dbReference type="PANTHER" id="PTHR38595:SF1">
    <property type="entry name" value="TYPE VI SECRETION SYSTEM COMPONENT TSSE1"/>
    <property type="match status" value="1"/>
</dbReference>
<dbReference type="Pfam" id="PF04965">
    <property type="entry name" value="GPW_gp25"/>
    <property type="match status" value="1"/>
</dbReference>
<name>A0A5C5VD69_9BACT</name>
<comment type="caution">
    <text evidence="2">The sequence shown here is derived from an EMBL/GenBank/DDBJ whole genome shotgun (WGS) entry which is preliminary data.</text>
</comment>
<dbReference type="NCBIfam" id="TIGR03357">
    <property type="entry name" value="VI_zyme"/>
    <property type="match status" value="1"/>
</dbReference>
<dbReference type="OrthoDB" id="271327at2"/>
<dbReference type="InterPro" id="IPR007048">
    <property type="entry name" value="IraD/Gp25-like"/>
</dbReference>
<dbReference type="SUPFAM" id="SSF160719">
    <property type="entry name" value="gpW/gp25-like"/>
    <property type="match status" value="1"/>
</dbReference>
<sequence>MPSPTLAPSLLDRLVAACGGVAEPRPAGLASLIDDIEDLLNTCSVAPGDELAGCPEATNSLLTYGSPAPQSLSIATHHERVATARQLEQTLKRFEPRLVRVRVRADATSKLCNEGRFHIQGTLRDDPQRAVTLAVKVRNTSGRAHVTTERP</sequence>
<reference evidence="2 3" key="1">
    <citation type="submission" date="2019-02" db="EMBL/GenBank/DDBJ databases">
        <title>Deep-cultivation of Planctomycetes and their phenomic and genomic characterization uncovers novel biology.</title>
        <authorList>
            <person name="Wiegand S."/>
            <person name="Jogler M."/>
            <person name="Boedeker C."/>
            <person name="Pinto D."/>
            <person name="Vollmers J."/>
            <person name="Rivas-Marin E."/>
            <person name="Kohn T."/>
            <person name="Peeters S.H."/>
            <person name="Heuer A."/>
            <person name="Rast P."/>
            <person name="Oberbeckmann S."/>
            <person name="Bunk B."/>
            <person name="Jeske O."/>
            <person name="Meyerdierks A."/>
            <person name="Storesund J.E."/>
            <person name="Kallscheuer N."/>
            <person name="Luecker S."/>
            <person name="Lage O.M."/>
            <person name="Pohl T."/>
            <person name="Merkel B.J."/>
            <person name="Hornburger P."/>
            <person name="Mueller R.-W."/>
            <person name="Bruemmer F."/>
            <person name="Labrenz M."/>
            <person name="Spormann A.M."/>
            <person name="Op Den Camp H."/>
            <person name="Overmann J."/>
            <person name="Amann R."/>
            <person name="Jetten M.S.M."/>
            <person name="Mascher T."/>
            <person name="Medema M.H."/>
            <person name="Devos D.P."/>
            <person name="Kaster A.-K."/>
            <person name="Ovreas L."/>
            <person name="Rohde M."/>
            <person name="Galperin M.Y."/>
            <person name="Jogler C."/>
        </authorList>
    </citation>
    <scope>NUCLEOTIDE SEQUENCE [LARGE SCALE GENOMIC DNA]</scope>
    <source>
        <strain evidence="2 3">KOR34</strain>
    </source>
</reference>
<evidence type="ECO:0000259" key="1">
    <source>
        <dbReference type="Pfam" id="PF04965"/>
    </source>
</evidence>
<evidence type="ECO:0000313" key="3">
    <source>
        <dbReference type="Proteomes" id="UP000316714"/>
    </source>
</evidence>
<feature type="domain" description="IraD/Gp25-like" evidence="1">
    <location>
        <begin position="30"/>
        <end position="127"/>
    </location>
</feature>
<dbReference type="Proteomes" id="UP000316714">
    <property type="component" value="Unassembled WGS sequence"/>
</dbReference>
<dbReference type="EMBL" id="SIHJ01000001">
    <property type="protein sequence ID" value="TWT36538.1"/>
    <property type="molecule type" value="Genomic_DNA"/>
</dbReference>
<protein>
    <submittedName>
        <fullName evidence="2">Gene 25-like lysozyme</fullName>
    </submittedName>
</protein>
<dbReference type="InterPro" id="IPR053176">
    <property type="entry name" value="T6SS_TssE1-like"/>
</dbReference>
<gene>
    <name evidence="2" type="ORF">KOR34_14440</name>
</gene>
<organism evidence="2 3">
    <name type="scientific">Posidoniimonas corsicana</name>
    <dbReference type="NCBI Taxonomy" id="1938618"/>
    <lineage>
        <taxon>Bacteria</taxon>
        <taxon>Pseudomonadati</taxon>
        <taxon>Planctomycetota</taxon>
        <taxon>Planctomycetia</taxon>
        <taxon>Pirellulales</taxon>
        <taxon>Lacipirellulaceae</taxon>
        <taxon>Posidoniimonas</taxon>
    </lineage>
</organism>
<proteinExistence type="predicted"/>
<evidence type="ECO:0000313" key="2">
    <source>
        <dbReference type="EMBL" id="TWT36538.1"/>
    </source>
</evidence>
<dbReference type="RefSeq" id="WP_146563524.1">
    <property type="nucleotide sequence ID" value="NZ_SIHJ01000001.1"/>
</dbReference>
<dbReference type="AlphaFoldDB" id="A0A5C5VD69"/>
<dbReference type="InterPro" id="IPR017737">
    <property type="entry name" value="TssE1-like"/>
</dbReference>
<accession>A0A5C5VD69</accession>